<sequence length="218" mass="25049">MHKRQKILTKWRKILLWIAVILTIAKVWLPDSMIAPLENWIHKADSIVRSVQDIFNGRPAGNRGTKWAAASKGQYSGSVDSVHDGDTVHVRDKDGHMHKVRLANIDAPEIKQAYGIASRDALKARIEGQPVVVNVVAVDQYQREVGQIMLNNVDINLWMVQQGYAWHYTSIAKKQQDRLGFSRYQDAQLQARQKRLGLWHNARAIAPWQFRQQQKNRS</sequence>
<dbReference type="GO" id="GO:0003676">
    <property type="term" value="F:nucleic acid binding"/>
    <property type="evidence" value="ECO:0007669"/>
    <property type="project" value="InterPro"/>
</dbReference>
<dbReference type="GO" id="GO:0004518">
    <property type="term" value="F:nuclease activity"/>
    <property type="evidence" value="ECO:0007669"/>
    <property type="project" value="InterPro"/>
</dbReference>
<dbReference type="Pfam" id="PF00565">
    <property type="entry name" value="SNase"/>
    <property type="match status" value="1"/>
</dbReference>
<dbReference type="Gene3D" id="2.40.50.90">
    <property type="match status" value="1"/>
</dbReference>
<dbReference type="AlphaFoldDB" id="A0A2N9WR30"/>
<evidence type="ECO:0000313" key="2">
    <source>
        <dbReference type="EMBL" id="PIT12319.1"/>
    </source>
</evidence>
<dbReference type="PANTHER" id="PTHR12302:SF26">
    <property type="entry name" value="BLR1266 PROTEIN"/>
    <property type="match status" value="1"/>
</dbReference>
<dbReference type="InterPro" id="IPR016071">
    <property type="entry name" value="Staphylococal_nuclease_OB-fold"/>
</dbReference>
<dbReference type="PROSITE" id="PS50830">
    <property type="entry name" value="TNASE_3"/>
    <property type="match status" value="1"/>
</dbReference>
<reference evidence="2 3" key="1">
    <citation type="journal article" date="2017" name="MBio">
        <title>Type VI secretion-mediated competition in the bee gut microbiome.</title>
        <authorList>
            <person name="Steele M.I."/>
            <person name="Kwong W.K."/>
            <person name="Powell J.E."/>
            <person name="Whiteley M."/>
            <person name="Moran N.A."/>
        </authorList>
    </citation>
    <scope>NUCLEOTIDE SEQUENCE [LARGE SCALE GENOMIC DNA]</scope>
    <source>
        <strain evidence="2 3">App2-2</strain>
    </source>
</reference>
<dbReference type="SUPFAM" id="SSF50199">
    <property type="entry name" value="Staphylococcal nuclease"/>
    <property type="match status" value="1"/>
</dbReference>
<comment type="caution">
    <text evidence="2">The sequence shown here is derived from an EMBL/GenBank/DDBJ whole genome shotgun (WGS) entry which is preliminary data.</text>
</comment>
<protein>
    <recommendedName>
        <fullName evidence="1">TNase-like domain-containing protein</fullName>
    </recommendedName>
</protein>
<dbReference type="EMBL" id="MDVB01000118">
    <property type="protein sequence ID" value="PIT12319.1"/>
    <property type="molecule type" value="Genomic_DNA"/>
</dbReference>
<dbReference type="PROSITE" id="PS01123">
    <property type="entry name" value="TNASE_1"/>
    <property type="match status" value="1"/>
</dbReference>
<proteinExistence type="predicted"/>
<dbReference type="SMART" id="SM00318">
    <property type="entry name" value="SNc"/>
    <property type="match status" value="1"/>
</dbReference>
<evidence type="ECO:0000313" key="3">
    <source>
        <dbReference type="Proteomes" id="UP000231293"/>
    </source>
</evidence>
<feature type="domain" description="TNase-like" evidence="1">
    <location>
        <begin position="73"/>
        <end position="201"/>
    </location>
</feature>
<dbReference type="RefSeq" id="WP_100114238.1">
    <property type="nucleotide sequence ID" value="NZ_MDVB01000118.1"/>
</dbReference>
<gene>
    <name evidence="2" type="ORF">BGI32_10150</name>
</gene>
<dbReference type="InterPro" id="IPR035437">
    <property type="entry name" value="SNase_OB-fold_sf"/>
</dbReference>
<name>A0A2N9WR30_9NEIS</name>
<dbReference type="Proteomes" id="UP000231293">
    <property type="component" value="Unassembled WGS sequence"/>
</dbReference>
<accession>A0A2N9WR30</accession>
<dbReference type="PANTHER" id="PTHR12302">
    <property type="entry name" value="EBNA2 BINDING PROTEIN P100"/>
    <property type="match status" value="1"/>
</dbReference>
<dbReference type="InterPro" id="IPR002071">
    <property type="entry name" value="Thermonucl_AS"/>
</dbReference>
<organism evidence="2 3">
    <name type="scientific">Snodgrassella alvi</name>
    <dbReference type="NCBI Taxonomy" id="1196083"/>
    <lineage>
        <taxon>Bacteria</taxon>
        <taxon>Pseudomonadati</taxon>
        <taxon>Pseudomonadota</taxon>
        <taxon>Betaproteobacteria</taxon>
        <taxon>Neisseriales</taxon>
        <taxon>Neisseriaceae</taxon>
        <taxon>Snodgrassella</taxon>
    </lineage>
</organism>
<evidence type="ECO:0000259" key="1">
    <source>
        <dbReference type="PROSITE" id="PS50830"/>
    </source>
</evidence>